<dbReference type="EMBL" id="JBHSPR010000042">
    <property type="protein sequence ID" value="MFC6021366.1"/>
    <property type="molecule type" value="Genomic_DNA"/>
</dbReference>
<dbReference type="InterPro" id="IPR005196">
    <property type="entry name" value="Glyco_hydro_65_N"/>
</dbReference>
<dbReference type="InterPro" id="IPR011013">
    <property type="entry name" value="Gal_mutarotase_sf_dom"/>
</dbReference>
<keyword evidence="4" id="KW-1185">Reference proteome</keyword>
<dbReference type="InterPro" id="IPR037018">
    <property type="entry name" value="GH65_N"/>
</dbReference>
<evidence type="ECO:0000256" key="1">
    <source>
        <dbReference type="SAM" id="MobiDB-lite"/>
    </source>
</evidence>
<sequence>MLRGRRADLPGARLRLSGAEPGAGRSAGGDPVPTLRGRPVDPTADGTDRHERILDLRDGTLRRSFGWTAPSGAAVAMRSTRLVSFVHPAVLAIRYEIVATDRPVRIRLHSELRANPSLPERDTDDPRAPIILERPLLPERHTTDGLGGVLAHRTRHSRQRIVAAVTHLLDGPQANVDVDVDTGPDLVRVAVETRLAPGPATPGDQTGRVRLVRAPTARRPDRRRGYGARGGRPTRLGRTPRRPAGLPRQVLGGRRRRRRR</sequence>
<feature type="domain" description="Glycoside hydrolase family 65 N-terminal" evidence="2">
    <location>
        <begin position="36"/>
        <end position="198"/>
    </location>
</feature>
<evidence type="ECO:0000259" key="2">
    <source>
        <dbReference type="Pfam" id="PF03636"/>
    </source>
</evidence>
<protein>
    <recommendedName>
        <fullName evidence="2">Glycoside hydrolase family 65 N-terminal domain-containing protein</fullName>
    </recommendedName>
</protein>
<dbReference type="Pfam" id="PF03636">
    <property type="entry name" value="Glyco_hydro_65N"/>
    <property type="match status" value="1"/>
</dbReference>
<comment type="caution">
    <text evidence="3">The sequence shown here is derived from an EMBL/GenBank/DDBJ whole genome shotgun (WGS) entry which is preliminary data.</text>
</comment>
<organism evidence="3 4">
    <name type="scientific">Plantactinospora solaniradicis</name>
    <dbReference type="NCBI Taxonomy" id="1723736"/>
    <lineage>
        <taxon>Bacteria</taxon>
        <taxon>Bacillati</taxon>
        <taxon>Actinomycetota</taxon>
        <taxon>Actinomycetes</taxon>
        <taxon>Micromonosporales</taxon>
        <taxon>Micromonosporaceae</taxon>
        <taxon>Plantactinospora</taxon>
    </lineage>
</organism>
<dbReference type="Proteomes" id="UP001596203">
    <property type="component" value="Unassembled WGS sequence"/>
</dbReference>
<feature type="compositionally biased region" description="Low complexity" evidence="1">
    <location>
        <begin position="231"/>
        <end position="248"/>
    </location>
</feature>
<gene>
    <name evidence="3" type="ORF">ACFP2T_34990</name>
</gene>
<evidence type="ECO:0000313" key="3">
    <source>
        <dbReference type="EMBL" id="MFC6021366.1"/>
    </source>
</evidence>
<name>A0ABW1KI09_9ACTN</name>
<dbReference type="SUPFAM" id="SSF74650">
    <property type="entry name" value="Galactose mutarotase-like"/>
    <property type="match status" value="1"/>
</dbReference>
<dbReference type="Gene3D" id="2.70.98.40">
    <property type="entry name" value="Glycoside hydrolase, family 65, N-terminal domain"/>
    <property type="match status" value="1"/>
</dbReference>
<dbReference type="RefSeq" id="WP_377429467.1">
    <property type="nucleotide sequence ID" value="NZ_JBHSPR010000042.1"/>
</dbReference>
<evidence type="ECO:0000313" key="4">
    <source>
        <dbReference type="Proteomes" id="UP001596203"/>
    </source>
</evidence>
<feature type="region of interest" description="Disordered" evidence="1">
    <location>
        <begin position="196"/>
        <end position="260"/>
    </location>
</feature>
<reference evidence="4" key="1">
    <citation type="journal article" date="2019" name="Int. J. Syst. Evol. Microbiol.">
        <title>The Global Catalogue of Microorganisms (GCM) 10K type strain sequencing project: providing services to taxonomists for standard genome sequencing and annotation.</title>
        <authorList>
            <consortium name="The Broad Institute Genomics Platform"/>
            <consortium name="The Broad Institute Genome Sequencing Center for Infectious Disease"/>
            <person name="Wu L."/>
            <person name="Ma J."/>
        </authorList>
    </citation>
    <scope>NUCLEOTIDE SEQUENCE [LARGE SCALE GENOMIC DNA]</scope>
    <source>
        <strain evidence="4">ZS-35-S2</strain>
    </source>
</reference>
<proteinExistence type="predicted"/>
<accession>A0ABW1KI09</accession>
<feature type="region of interest" description="Disordered" evidence="1">
    <location>
        <begin position="1"/>
        <end position="48"/>
    </location>
</feature>